<feature type="transmembrane region" description="Helical" evidence="9">
    <location>
        <begin position="370"/>
        <end position="389"/>
    </location>
</feature>
<name>A0ABS2ENR4_9LACO</name>
<dbReference type="InterPro" id="IPR004703">
    <property type="entry name" value="PTS_sugar-sp_permease"/>
</dbReference>
<keyword evidence="6 9" id="KW-0812">Transmembrane</keyword>
<feature type="transmembrane region" description="Helical" evidence="9">
    <location>
        <begin position="6"/>
        <end position="29"/>
    </location>
</feature>
<protein>
    <submittedName>
        <fullName evidence="11">PTS galactitol transporter subunit IIC</fullName>
    </submittedName>
</protein>
<dbReference type="PROSITE" id="PS51104">
    <property type="entry name" value="PTS_EIIC_TYPE_2"/>
    <property type="match status" value="1"/>
</dbReference>
<feature type="transmembrane region" description="Helical" evidence="9">
    <location>
        <begin position="41"/>
        <end position="61"/>
    </location>
</feature>
<reference evidence="11 12" key="1">
    <citation type="journal article" date="2021" name="Sci. Rep.">
        <title>The distribution of antibiotic resistance genes in chicken gut microbiota commensals.</title>
        <authorList>
            <person name="Juricova H."/>
            <person name="Matiasovicova J."/>
            <person name="Kubasova T."/>
            <person name="Cejkova D."/>
            <person name="Rychlik I."/>
        </authorList>
    </citation>
    <scope>NUCLEOTIDE SEQUENCE [LARGE SCALE GENOMIC DNA]</scope>
    <source>
        <strain evidence="11 12">An810</strain>
    </source>
</reference>
<keyword evidence="2" id="KW-0813">Transport</keyword>
<dbReference type="EMBL" id="JACJJQ010000019">
    <property type="protein sequence ID" value="MBM6754127.1"/>
    <property type="molecule type" value="Genomic_DNA"/>
</dbReference>
<comment type="caution">
    <text evidence="11">The sequence shown here is derived from an EMBL/GenBank/DDBJ whole genome shotgun (WGS) entry which is preliminary data.</text>
</comment>
<keyword evidence="8 9" id="KW-0472">Membrane</keyword>
<keyword evidence="4" id="KW-0762">Sugar transport</keyword>
<feature type="domain" description="PTS EIIC type-2" evidence="10">
    <location>
        <begin position="6"/>
        <end position="451"/>
    </location>
</feature>
<dbReference type="RefSeq" id="WP_204776488.1">
    <property type="nucleotide sequence ID" value="NZ_JACJJQ010000019.1"/>
</dbReference>
<dbReference type="PIRSF" id="PIRSF006304">
    <property type="entry name" value="GatC"/>
    <property type="match status" value="1"/>
</dbReference>
<evidence type="ECO:0000256" key="3">
    <source>
        <dbReference type="ARBA" id="ARBA00022475"/>
    </source>
</evidence>
<organism evidence="11 12">
    <name type="scientific">Limosilactobacillus alvi</name>
    <dbReference type="NCBI Taxonomy" id="990412"/>
    <lineage>
        <taxon>Bacteria</taxon>
        <taxon>Bacillati</taxon>
        <taxon>Bacillota</taxon>
        <taxon>Bacilli</taxon>
        <taxon>Lactobacillales</taxon>
        <taxon>Lactobacillaceae</taxon>
        <taxon>Limosilactobacillus</taxon>
    </lineage>
</organism>
<evidence type="ECO:0000256" key="6">
    <source>
        <dbReference type="ARBA" id="ARBA00022692"/>
    </source>
</evidence>
<evidence type="ECO:0000256" key="7">
    <source>
        <dbReference type="ARBA" id="ARBA00022989"/>
    </source>
</evidence>
<keyword evidence="3" id="KW-1003">Cell membrane</keyword>
<dbReference type="InterPro" id="IPR013014">
    <property type="entry name" value="PTS_EIIC_2"/>
</dbReference>
<feature type="transmembrane region" description="Helical" evidence="9">
    <location>
        <begin position="81"/>
        <end position="112"/>
    </location>
</feature>
<evidence type="ECO:0000256" key="5">
    <source>
        <dbReference type="ARBA" id="ARBA00022683"/>
    </source>
</evidence>
<evidence type="ECO:0000256" key="4">
    <source>
        <dbReference type="ARBA" id="ARBA00022597"/>
    </source>
</evidence>
<evidence type="ECO:0000256" key="2">
    <source>
        <dbReference type="ARBA" id="ARBA00022448"/>
    </source>
</evidence>
<keyword evidence="12" id="KW-1185">Reference proteome</keyword>
<evidence type="ECO:0000256" key="1">
    <source>
        <dbReference type="ARBA" id="ARBA00004651"/>
    </source>
</evidence>
<evidence type="ECO:0000259" key="10">
    <source>
        <dbReference type="PROSITE" id="PS51104"/>
    </source>
</evidence>
<dbReference type="PANTHER" id="PTHR37324">
    <property type="entry name" value="PTS SYSTEM GALACTITOL-SPECIFIC EIIC COMPONENT"/>
    <property type="match status" value="1"/>
</dbReference>
<feature type="transmembrane region" description="Helical" evidence="9">
    <location>
        <begin position="423"/>
        <end position="450"/>
    </location>
</feature>
<feature type="transmembrane region" description="Helical" evidence="9">
    <location>
        <begin position="124"/>
        <end position="140"/>
    </location>
</feature>
<feature type="transmembrane region" description="Helical" evidence="9">
    <location>
        <begin position="319"/>
        <end position="338"/>
    </location>
</feature>
<sequence length="476" mass="51615">MLTAVNHFFTTFGATVIVPVMILIVARFLGVKFKVALKSALAAGVGLTGFSWLITAFTPVVTKLIKQMVETTGIHLPVVDIGWQAGSLAAFGSTIGLCFFIGGLLIELLLFATGITKVFMPSNLWNNFGLMIWATMAYVVTHNFVLAFGLATFLLLVTLLLAEVQADAWSAYYQVPNATVASPHNIEQVIPILILDPLWNLLGFNKVHFTPTHFKERFGLLGEPTSLGAILGLLIGILGNLKHLGSMAAWGQITQFTIQLAAIMTIFPLVTQVFATAFTPLAEAIDQKHQVKATSKAVITDPKRWFLGIDDGVGYGETATLIAGMLLLPIMVVLAFILPGNRTLPVVDLIAIPFMVESIVALTRGNLLKVIATGVVWFSLGLYAASWLGDVYTTAVAHYGATLPTGVVLITSFNLIARPFNALIFAAFISQNPLWIGLCIILYLVALVFLRTQRPQIWAYLRKMATKNDAPRDGAK</sequence>
<gene>
    <name evidence="11" type="ORF">H5993_05055</name>
</gene>
<dbReference type="InterPro" id="IPR013853">
    <property type="entry name" value="EIIC-GAT"/>
</dbReference>
<dbReference type="Pfam" id="PF03611">
    <property type="entry name" value="EIIC-GAT"/>
    <property type="match status" value="1"/>
</dbReference>
<dbReference type="Proteomes" id="UP000776629">
    <property type="component" value="Unassembled WGS sequence"/>
</dbReference>
<feature type="transmembrane region" description="Helical" evidence="9">
    <location>
        <begin position="146"/>
        <end position="164"/>
    </location>
</feature>
<evidence type="ECO:0000313" key="11">
    <source>
        <dbReference type="EMBL" id="MBM6754127.1"/>
    </source>
</evidence>
<keyword evidence="7 9" id="KW-1133">Transmembrane helix</keyword>
<evidence type="ECO:0000256" key="8">
    <source>
        <dbReference type="ARBA" id="ARBA00023136"/>
    </source>
</evidence>
<proteinExistence type="predicted"/>
<feature type="transmembrane region" description="Helical" evidence="9">
    <location>
        <begin position="395"/>
        <end position="416"/>
    </location>
</feature>
<feature type="transmembrane region" description="Helical" evidence="9">
    <location>
        <begin position="218"/>
        <end position="238"/>
    </location>
</feature>
<keyword evidence="5" id="KW-0598">Phosphotransferase system</keyword>
<accession>A0ABS2ENR4</accession>
<dbReference type="PANTHER" id="PTHR37324:SF2">
    <property type="entry name" value="PTS SYSTEM GALACTITOL-SPECIFIC EIIC COMPONENT"/>
    <property type="match status" value="1"/>
</dbReference>
<comment type="subcellular location">
    <subcellularLocation>
        <location evidence="1">Cell membrane</location>
        <topology evidence="1">Multi-pass membrane protein</topology>
    </subcellularLocation>
</comment>
<feature type="transmembrane region" description="Helical" evidence="9">
    <location>
        <begin position="258"/>
        <end position="282"/>
    </location>
</feature>
<evidence type="ECO:0000313" key="12">
    <source>
        <dbReference type="Proteomes" id="UP000776629"/>
    </source>
</evidence>
<evidence type="ECO:0000256" key="9">
    <source>
        <dbReference type="SAM" id="Phobius"/>
    </source>
</evidence>